<evidence type="ECO:0000313" key="1">
    <source>
        <dbReference type="EMBL" id="CAG5106251.1"/>
    </source>
</evidence>
<sequence>MFIFDNPFIPVPNEKPGYFSKPETTLINDDSGAVQRASKVLEGLNRINSKILYTNIRGELHPYRIRHLYELVDRFNGLTERYIVYEDLWVPALDRKWQTTKVKKKKRFSFEN</sequence>
<keyword evidence="2" id="KW-1185">Reference proteome</keyword>
<organism evidence="1 2">
    <name type="scientific">Oikopleura dioica</name>
    <name type="common">Tunicate</name>
    <dbReference type="NCBI Taxonomy" id="34765"/>
    <lineage>
        <taxon>Eukaryota</taxon>
        <taxon>Metazoa</taxon>
        <taxon>Chordata</taxon>
        <taxon>Tunicata</taxon>
        <taxon>Appendicularia</taxon>
        <taxon>Copelata</taxon>
        <taxon>Oikopleuridae</taxon>
        <taxon>Oikopleura</taxon>
    </lineage>
</organism>
<gene>
    <name evidence="1" type="ORF">OKIOD_LOCUS11521</name>
</gene>
<name>A0ABN7SS02_OIKDI</name>
<protein>
    <submittedName>
        <fullName evidence="1">Oidioi.mRNA.OKI2018_I69.chr1.g2756.t1.cds</fullName>
    </submittedName>
</protein>
<dbReference type="EMBL" id="OU015566">
    <property type="protein sequence ID" value="CAG5106251.1"/>
    <property type="molecule type" value="Genomic_DNA"/>
</dbReference>
<accession>A0ABN7SS02</accession>
<proteinExistence type="predicted"/>
<evidence type="ECO:0000313" key="2">
    <source>
        <dbReference type="Proteomes" id="UP001158576"/>
    </source>
</evidence>
<reference evidence="1 2" key="1">
    <citation type="submission" date="2021-04" db="EMBL/GenBank/DDBJ databases">
        <authorList>
            <person name="Bliznina A."/>
        </authorList>
    </citation>
    <scope>NUCLEOTIDE SEQUENCE [LARGE SCALE GENOMIC DNA]</scope>
</reference>
<dbReference type="Proteomes" id="UP001158576">
    <property type="component" value="Chromosome 1"/>
</dbReference>